<protein>
    <submittedName>
        <fullName evidence="2">Uncharacterized protein</fullName>
    </submittedName>
</protein>
<name>A0A7J8A823_PIPKU</name>
<accession>A0A7J8A823</accession>
<dbReference type="Proteomes" id="UP000558488">
    <property type="component" value="Unassembled WGS sequence"/>
</dbReference>
<gene>
    <name evidence="2" type="ORF">mPipKuh1_008903</name>
</gene>
<dbReference type="AlphaFoldDB" id="A0A7J8A823"/>
<feature type="transmembrane region" description="Helical" evidence="1">
    <location>
        <begin position="20"/>
        <end position="47"/>
    </location>
</feature>
<proteinExistence type="predicted"/>
<keyword evidence="1" id="KW-1133">Transmembrane helix</keyword>
<dbReference type="EMBL" id="JACAGB010000002">
    <property type="protein sequence ID" value="KAF6382541.1"/>
    <property type="molecule type" value="Genomic_DNA"/>
</dbReference>
<reference evidence="2 3" key="1">
    <citation type="journal article" date="2020" name="Nature">
        <title>Six reference-quality genomes reveal evolution of bat adaptations.</title>
        <authorList>
            <person name="Jebb D."/>
            <person name="Huang Z."/>
            <person name="Pippel M."/>
            <person name="Hughes G.M."/>
            <person name="Lavrichenko K."/>
            <person name="Devanna P."/>
            <person name="Winkler S."/>
            <person name="Jermiin L.S."/>
            <person name="Skirmuntt E.C."/>
            <person name="Katzourakis A."/>
            <person name="Burkitt-Gray L."/>
            <person name="Ray D.A."/>
            <person name="Sullivan K.A.M."/>
            <person name="Roscito J.G."/>
            <person name="Kirilenko B.M."/>
            <person name="Davalos L.M."/>
            <person name="Corthals A.P."/>
            <person name="Power M.L."/>
            <person name="Jones G."/>
            <person name="Ransome R.D."/>
            <person name="Dechmann D.K.N."/>
            <person name="Locatelli A.G."/>
            <person name="Puechmaille S.J."/>
            <person name="Fedrigo O."/>
            <person name="Jarvis E.D."/>
            <person name="Hiller M."/>
            <person name="Vernes S.C."/>
            <person name="Myers E.W."/>
            <person name="Teeling E.C."/>
        </authorList>
    </citation>
    <scope>NUCLEOTIDE SEQUENCE [LARGE SCALE GENOMIC DNA]</scope>
    <source>
        <strain evidence="2">MPipKuh1</strain>
        <tissue evidence="2">Flight muscle</tissue>
    </source>
</reference>
<comment type="caution">
    <text evidence="2">The sequence shown here is derived from an EMBL/GenBank/DDBJ whole genome shotgun (WGS) entry which is preliminary data.</text>
</comment>
<sequence length="125" mass="14206">MKMHHSFLIHSFADGHLGYFQILAVVNCAAMNLGLYISFLLVFLISWDIPRSGIIRSNGSFIFNFLRKLHTVLHSGYTSLHSHQPCKRVPSSLHSGQHSSFVNLFMIAILTGVRWYFIVILICIS</sequence>
<feature type="transmembrane region" description="Helical" evidence="1">
    <location>
        <begin position="101"/>
        <end position="124"/>
    </location>
</feature>
<evidence type="ECO:0000313" key="2">
    <source>
        <dbReference type="EMBL" id="KAF6382541.1"/>
    </source>
</evidence>
<keyword evidence="1" id="KW-0812">Transmembrane</keyword>
<keyword evidence="1" id="KW-0472">Membrane</keyword>
<keyword evidence="3" id="KW-1185">Reference proteome</keyword>
<organism evidence="2 3">
    <name type="scientific">Pipistrellus kuhlii</name>
    <name type="common">Kuhl's pipistrelle</name>
    <dbReference type="NCBI Taxonomy" id="59472"/>
    <lineage>
        <taxon>Eukaryota</taxon>
        <taxon>Metazoa</taxon>
        <taxon>Chordata</taxon>
        <taxon>Craniata</taxon>
        <taxon>Vertebrata</taxon>
        <taxon>Euteleostomi</taxon>
        <taxon>Mammalia</taxon>
        <taxon>Eutheria</taxon>
        <taxon>Laurasiatheria</taxon>
        <taxon>Chiroptera</taxon>
        <taxon>Yangochiroptera</taxon>
        <taxon>Vespertilionidae</taxon>
        <taxon>Pipistrellus</taxon>
    </lineage>
</organism>
<evidence type="ECO:0000313" key="3">
    <source>
        <dbReference type="Proteomes" id="UP000558488"/>
    </source>
</evidence>
<evidence type="ECO:0000256" key="1">
    <source>
        <dbReference type="SAM" id="Phobius"/>
    </source>
</evidence>